<dbReference type="Proteomes" id="UP000593765">
    <property type="component" value="Chromosome"/>
</dbReference>
<accession>A0A7M2X3V1</accession>
<dbReference type="InterPro" id="IPR018669">
    <property type="entry name" value="Toxin_HigB"/>
</dbReference>
<reference evidence="1 2" key="1">
    <citation type="submission" date="2020-10" db="EMBL/GenBank/DDBJ databases">
        <title>Wide distribution of Phycisphaera-like planctomycetes from WD2101 soil group in peatlands and genome analysis of the first cultivated representative.</title>
        <authorList>
            <person name="Dedysh S.N."/>
            <person name="Beletsky A.V."/>
            <person name="Ivanova A."/>
            <person name="Kulichevskaya I.S."/>
            <person name="Suzina N.E."/>
            <person name="Philippov D.A."/>
            <person name="Rakitin A.L."/>
            <person name="Mardanov A.V."/>
            <person name="Ravin N.V."/>
        </authorList>
    </citation>
    <scope>NUCLEOTIDE SEQUENCE [LARGE SCALE GENOMIC DNA]</scope>
    <source>
        <strain evidence="1 2">M1803</strain>
    </source>
</reference>
<proteinExistence type="predicted"/>
<evidence type="ECO:0000313" key="2">
    <source>
        <dbReference type="Proteomes" id="UP000593765"/>
    </source>
</evidence>
<dbReference type="GO" id="GO:0003723">
    <property type="term" value="F:RNA binding"/>
    <property type="evidence" value="ECO:0007669"/>
    <property type="project" value="InterPro"/>
</dbReference>
<organism evidence="1 2">
    <name type="scientific">Humisphaera borealis</name>
    <dbReference type="NCBI Taxonomy" id="2807512"/>
    <lineage>
        <taxon>Bacteria</taxon>
        <taxon>Pseudomonadati</taxon>
        <taxon>Planctomycetota</taxon>
        <taxon>Phycisphaerae</taxon>
        <taxon>Tepidisphaerales</taxon>
        <taxon>Tepidisphaeraceae</taxon>
        <taxon>Humisphaera</taxon>
    </lineage>
</organism>
<evidence type="ECO:0000313" key="1">
    <source>
        <dbReference type="EMBL" id="QOV92447.1"/>
    </source>
</evidence>
<dbReference type="KEGG" id="hbs:IPV69_16475"/>
<dbReference type="GO" id="GO:0110001">
    <property type="term" value="C:toxin-antitoxin complex"/>
    <property type="evidence" value="ECO:0007669"/>
    <property type="project" value="InterPro"/>
</dbReference>
<protein>
    <submittedName>
        <fullName evidence="1">Type II toxin-antitoxin system HigB family toxin</fullName>
    </submittedName>
</protein>
<keyword evidence="2" id="KW-1185">Reference proteome</keyword>
<dbReference type="GO" id="GO:0004519">
    <property type="term" value="F:endonuclease activity"/>
    <property type="evidence" value="ECO:0007669"/>
    <property type="project" value="InterPro"/>
</dbReference>
<dbReference type="EMBL" id="CP063458">
    <property type="protein sequence ID" value="QOV92447.1"/>
    <property type="molecule type" value="Genomic_DNA"/>
</dbReference>
<gene>
    <name evidence="1" type="ORF">IPV69_16475</name>
</gene>
<name>A0A7M2X3V1_9BACT</name>
<dbReference type="AlphaFoldDB" id="A0A7M2X3V1"/>
<dbReference type="Pfam" id="PF09907">
    <property type="entry name" value="HigB_toxin"/>
    <property type="match status" value="1"/>
</dbReference>
<sequence>MRVISRRRLREFWDRHPPAEQSLKNWYALTRKAQWQSIADVRRTFPHADAVTLDCRKVVTIFNVAGNHYRLVVDILYQKKVVYVKVVLTHADYDSEPWKARICRE</sequence>